<accession>A0A834YVQ0</accession>
<sequence>MSLPLAQSFSSLSDPSAASNSPCAGAAIAAAAEPFLPKAEAGSTSSEYHSSYAVCFPGIVASWPCDAPEIETLGGVVASWPCDAPVIGTLGGLLFYTRVAFGWKNQR</sequence>
<organism evidence="2 3">
    <name type="scientific">Tetracentron sinense</name>
    <name type="common">Spur-leaf</name>
    <dbReference type="NCBI Taxonomy" id="13715"/>
    <lineage>
        <taxon>Eukaryota</taxon>
        <taxon>Viridiplantae</taxon>
        <taxon>Streptophyta</taxon>
        <taxon>Embryophyta</taxon>
        <taxon>Tracheophyta</taxon>
        <taxon>Spermatophyta</taxon>
        <taxon>Magnoliopsida</taxon>
        <taxon>Trochodendrales</taxon>
        <taxon>Trochodendraceae</taxon>
        <taxon>Tetracentron</taxon>
    </lineage>
</organism>
<keyword evidence="3" id="KW-1185">Reference proteome</keyword>
<feature type="region of interest" description="Disordered" evidence="1">
    <location>
        <begin position="1"/>
        <end position="22"/>
    </location>
</feature>
<gene>
    <name evidence="2" type="ORF">HHK36_018331</name>
</gene>
<name>A0A834YVQ0_TETSI</name>
<dbReference type="AlphaFoldDB" id="A0A834YVQ0"/>
<proteinExistence type="predicted"/>
<protein>
    <submittedName>
        <fullName evidence="2">Uncharacterized protein</fullName>
    </submittedName>
</protein>
<reference evidence="2 3" key="1">
    <citation type="submission" date="2020-04" db="EMBL/GenBank/DDBJ databases">
        <title>Plant Genome Project.</title>
        <authorList>
            <person name="Zhang R.-G."/>
        </authorList>
    </citation>
    <scope>NUCLEOTIDE SEQUENCE [LARGE SCALE GENOMIC DNA]</scope>
    <source>
        <strain evidence="2">YNK0</strain>
        <tissue evidence="2">Leaf</tissue>
    </source>
</reference>
<evidence type="ECO:0000313" key="2">
    <source>
        <dbReference type="EMBL" id="KAF8396704.1"/>
    </source>
</evidence>
<evidence type="ECO:0000256" key="1">
    <source>
        <dbReference type="SAM" id="MobiDB-lite"/>
    </source>
</evidence>
<evidence type="ECO:0000313" key="3">
    <source>
        <dbReference type="Proteomes" id="UP000655225"/>
    </source>
</evidence>
<comment type="caution">
    <text evidence="2">The sequence shown here is derived from an EMBL/GenBank/DDBJ whole genome shotgun (WGS) entry which is preliminary data.</text>
</comment>
<dbReference type="EMBL" id="JABCRI010000012">
    <property type="protein sequence ID" value="KAF8396704.1"/>
    <property type="molecule type" value="Genomic_DNA"/>
</dbReference>
<dbReference type="Proteomes" id="UP000655225">
    <property type="component" value="Unassembled WGS sequence"/>
</dbReference>